<gene>
    <name evidence="1" type="ORF">ACFQGU_01855</name>
</gene>
<dbReference type="RefSeq" id="WP_386763648.1">
    <property type="nucleotide sequence ID" value="NZ_JBHSTI010000002.1"/>
</dbReference>
<proteinExistence type="predicted"/>
<dbReference type="Gene3D" id="3.40.630.30">
    <property type="match status" value="1"/>
</dbReference>
<evidence type="ECO:0000313" key="1">
    <source>
        <dbReference type="EMBL" id="MFC6236606.1"/>
    </source>
</evidence>
<dbReference type="EMBL" id="JBHSTI010000002">
    <property type="protein sequence ID" value="MFC6236606.1"/>
    <property type="molecule type" value="Genomic_DNA"/>
</dbReference>
<dbReference type="Proteomes" id="UP001596138">
    <property type="component" value="Unassembled WGS sequence"/>
</dbReference>
<keyword evidence="2" id="KW-1185">Reference proteome</keyword>
<comment type="caution">
    <text evidence="1">The sequence shown here is derived from an EMBL/GenBank/DDBJ whole genome shotgun (WGS) entry which is preliminary data.</text>
</comment>
<protein>
    <submittedName>
        <fullName evidence="1">GNAT family N-acetyltransferase</fullName>
    </submittedName>
</protein>
<dbReference type="SUPFAM" id="SSF55729">
    <property type="entry name" value="Acyl-CoA N-acyltransferases (Nat)"/>
    <property type="match status" value="1"/>
</dbReference>
<dbReference type="InterPro" id="IPR038764">
    <property type="entry name" value="GNAT_N_AcTrfase_prd"/>
</dbReference>
<dbReference type="PANTHER" id="PTHR41700">
    <property type="entry name" value="GCN5-RELATED N-ACETYLTRANSFERASE"/>
    <property type="match status" value="1"/>
</dbReference>
<name>A0ABW1SW14_9ACTN</name>
<dbReference type="InterPro" id="IPR016181">
    <property type="entry name" value="Acyl_CoA_acyltransferase"/>
</dbReference>
<reference evidence="2" key="1">
    <citation type="journal article" date="2019" name="Int. J. Syst. Evol. Microbiol.">
        <title>The Global Catalogue of Microorganisms (GCM) 10K type strain sequencing project: providing services to taxonomists for standard genome sequencing and annotation.</title>
        <authorList>
            <consortium name="The Broad Institute Genomics Platform"/>
            <consortium name="The Broad Institute Genome Sequencing Center for Infectious Disease"/>
            <person name="Wu L."/>
            <person name="Ma J."/>
        </authorList>
    </citation>
    <scope>NUCLEOTIDE SEQUENCE [LARGE SCALE GENOMIC DNA]</scope>
    <source>
        <strain evidence="2">CGMCC 4.7317</strain>
    </source>
</reference>
<organism evidence="1 2">
    <name type="scientific">Longivirga aurantiaca</name>
    <dbReference type="NCBI Taxonomy" id="1837743"/>
    <lineage>
        <taxon>Bacteria</taxon>
        <taxon>Bacillati</taxon>
        <taxon>Actinomycetota</taxon>
        <taxon>Actinomycetes</taxon>
        <taxon>Sporichthyales</taxon>
        <taxon>Sporichthyaceae</taxon>
        <taxon>Longivirga</taxon>
    </lineage>
</organism>
<dbReference type="PANTHER" id="PTHR41700:SF1">
    <property type="entry name" value="N-ACETYLTRANSFERASE DOMAIN-CONTAINING PROTEIN"/>
    <property type="match status" value="1"/>
</dbReference>
<sequence length="294" mass="31238">MSGIVSGERLGAAWEDARLAASRGRVQVRALRTVAELNEARGVWDAVWPTVPGATEITGNLIRAIEHAGGYVSGAYADGVMVGSCLAFLGRTREDAGWHTHLHSHIAAATPGNADRGVGTALKLHQRAWALEHDIDRVVWTFDPLVRRNARLNLVKLGAVAVDYLVDFYGRMDDALNAGEPSDRLLAQWDVASDRVAEALSGAVAAWTRADLLAAGAAEALVVGDDGEPRVIPASVRTTLVALPGDIVDIRRRDGGLARAWRLAVREALAPVGAGAAYVVGLTTDGFYVVEERA</sequence>
<accession>A0ABW1SW14</accession>
<evidence type="ECO:0000313" key="2">
    <source>
        <dbReference type="Proteomes" id="UP001596138"/>
    </source>
</evidence>